<proteinExistence type="predicted"/>
<dbReference type="InterPro" id="IPR036291">
    <property type="entry name" value="NAD(P)-bd_dom_sf"/>
</dbReference>
<dbReference type="SUPFAM" id="SSF51735">
    <property type="entry name" value="NAD(P)-binding Rossmann-fold domains"/>
    <property type="match status" value="1"/>
</dbReference>
<evidence type="ECO:0000313" key="1">
    <source>
        <dbReference type="EMBL" id="GAA4433310.1"/>
    </source>
</evidence>
<reference evidence="2" key="1">
    <citation type="journal article" date="2019" name="Int. J. Syst. Evol. Microbiol.">
        <title>The Global Catalogue of Microorganisms (GCM) 10K type strain sequencing project: providing services to taxonomists for standard genome sequencing and annotation.</title>
        <authorList>
            <consortium name="The Broad Institute Genomics Platform"/>
            <consortium name="The Broad Institute Genome Sequencing Center for Infectious Disease"/>
            <person name="Wu L."/>
            <person name="Ma J."/>
        </authorList>
    </citation>
    <scope>NUCLEOTIDE SEQUENCE [LARGE SCALE GENOMIC DNA]</scope>
    <source>
        <strain evidence="2">JCM 17926</strain>
    </source>
</reference>
<dbReference type="PANTHER" id="PTHR42820">
    <property type="entry name" value="SHORT-CHAIN DEHYDROGENASE REDUCTASE"/>
    <property type="match status" value="1"/>
</dbReference>
<keyword evidence="2" id="KW-1185">Reference proteome</keyword>
<gene>
    <name evidence="1" type="ORF">GCM10023188_22590</name>
</gene>
<evidence type="ECO:0000313" key="2">
    <source>
        <dbReference type="Proteomes" id="UP001500552"/>
    </source>
</evidence>
<dbReference type="EMBL" id="BAABHC010000014">
    <property type="protein sequence ID" value="GAA4433310.1"/>
    <property type="molecule type" value="Genomic_DNA"/>
</dbReference>
<accession>A0ABP8LNX5</accession>
<dbReference type="Proteomes" id="UP001500552">
    <property type="component" value="Unassembled WGS sequence"/>
</dbReference>
<dbReference type="InterPro" id="IPR002347">
    <property type="entry name" value="SDR_fam"/>
</dbReference>
<sequence length="55" mass="5580">MGNRLEGKVAIVTGGGSGIGEAIAKKFAKEGASVVVAGLPEDPVEDVAKSRRKKT</sequence>
<organism evidence="1 2">
    <name type="scientific">Pontibacter saemangeumensis</name>
    <dbReference type="NCBI Taxonomy" id="1084525"/>
    <lineage>
        <taxon>Bacteria</taxon>
        <taxon>Pseudomonadati</taxon>
        <taxon>Bacteroidota</taxon>
        <taxon>Cytophagia</taxon>
        <taxon>Cytophagales</taxon>
        <taxon>Hymenobacteraceae</taxon>
        <taxon>Pontibacter</taxon>
    </lineage>
</organism>
<dbReference type="RefSeq" id="WP_345159107.1">
    <property type="nucleotide sequence ID" value="NZ_BAABHC010000014.1"/>
</dbReference>
<dbReference type="Gene3D" id="3.40.50.720">
    <property type="entry name" value="NAD(P)-binding Rossmann-like Domain"/>
    <property type="match status" value="1"/>
</dbReference>
<dbReference type="Pfam" id="PF00106">
    <property type="entry name" value="adh_short"/>
    <property type="match status" value="1"/>
</dbReference>
<protein>
    <recommendedName>
        <fullName evidence="3">Short chain dehydrogenase</fullName>
    </recommendedName>
</protein>
<evidence type="ECO:0008006" key="3">
    <source>
        <dbReference type="Google" id="ProtNLM"/>
    </source>
</evidence>
<name>A0ABP8LNX5_9BACT</name>
<comment type="caution">
    <text evidence="1">The sequence shown here is derived from an EMBL/GenBank/DDBJ whole genome shotgun (WGS) entry which is preliminary data.</text>
</comment>
<dbReference type="PANTHER" id="PTHR42820:SF1">
    <property type="entry name" value="SHORT-CHAIN DEHYDROGENASE_REDUCTASE FAMILY PROTEIN"/>
    <property type="match status" value="1"/>
</dbReference>